<feature type="disulfide bond" evidence="8">
    <location>
        <begin position="163"/>
        <end position="185"/>
    </location>
</feature>
<dbReference type="AlphaFoldDB" id="A0A8B7XWK9"/>
<sequence>MTSAREKMASTRFFIIAAICIPYAVAFVKNQAERDDFNGKAVEFFSGQDKLASQVEVTPSPDCLEGDMLLTQEQKEVYLAMREVTAANRERVRRNAAAAFRVWPNRTLVYQYEAGLSEITKQVFQEAVEVYREKTNIRFLEAVEGIYTGVIQPLIVRQSGQGCFSTVGCPSQTCGGRLNLQEGRCALLGVALHELGHALGRFHEQNRPDRDNHILVIESNILPGYEHNFRVVNMPTVAPYDLQSVMHYSTVAFSRNGYLETIIPYNPRDKAKMGRQHMLSRLDTYTFNVAYDAYDICPADLWDRCSRGGVPNKHCTCDCLPAFEGPFCEIVTHPTACSDYSTGPSGTIYSPGYPEDYPSNTECTYVVECADEEVIELNFPMFLVEGNNCWFDKMSMMTGDLISEVYMDEYCDDILQGNQIVTSSKTSVMVFVSDGWLNFPGFEINYRCVSARG</sequence>
<dbReference type="SUPFAM" id="SSF49854">
    <property type="entry name" value="Spermadhesin, CUB domain"/>
    <property type="match status" value="1"/>
</dbReference>
<evidence type="ECO:0000313" key="13">
    <source>
        <dbReference type="RefSeq" id="XP_022085259.1"/>
    </source>
</evidence>
<keyword evidence="2 8" id="KW-0479">Metal-binding</keyword>
<evidence type="ECO:0000256" key="8">
    <source>
        <dbReference type="PROSITE-ProRule" id="PRU01211"/>
    </source>
</evidence>
<dbReference type="InterPro" id="IPR000859">
    <property type="entry name" value="CUB_dom"/>
</dbReference>
<evidence type="ECO:0000256" key="6">
    <source>
        <dbReference type="ARBA" id="ARBA00023157"/>
    </source>
</evidence>
<keyword evidence="1 8" id="KW-0645">Protease</keyword>
<dbReference type="InterPro" id="IPR006026">
    <property type="entry name" value="Peptidase_Metallo"/>
</dbReference>
<dbReference type="OMA" id="TYVVECA"/>
<feature type="domain" description="Peptidase M12A" evidence="11">
    <location>
        <begin position="90"/>
        <end position="298"/>
    </location>
</feature>
<dbReference type="Gene3D" id="2.60.120.290">
    <property type="entry name" value="Spermadhesin, CUB domain"/>
    <property type="match status" value="1"/>
</dbReference>
<dbReference type="PRINTS" id="PR00480">
    <property type="entry name" value="ASTACIN"/>
</dbReference>
<dbReference type="KEGG" id="aplc:110976368"/>
<dbReference type="InterPro" id="IPR024079">
    <property type="entry name" value="MetalloPept_cat_dom_sf"/>
</dbReference>
<name>A0A8B7XWK9_ACAPL</name>
<evidence type="ECO:0000256" key="2">
    <source>
        <dbReference type="ARBA" id="ARBA00022723"/>
    </source>
</evidence>
<evidence type="ECO:0000256" key="4">
    <source>
        <dbReference type="ARBA" id="ARBA00022833"/>
    </source>
</evidence>
<evidence type="ECO:0000259" key="11">
    <source>
        <dbReference type="PROSITE" id="PS51864"/>
    </source>
</evidence>
<dbReference type="CDD" id="cd04280">
    <property type="entry name" value="ZnMc_astacin_like"/>
    <property type="match status" value="1"/>
</dbReference>
<dbReference type="Pfam" id="PF01400">
    <property type="entry name" value="Astacin"/>
    <property type="match status" value="1"/>
</dbReference>
<dbReference type="CDD" id="cd00041">
    <property type="entry name" value="CUB"/>
    <property type="match status" value="1"/>
</dbReference>
<keyword evidence="3 8" id="KW-0378">Hydrolase</keyword>
<dbReference type="GO" id="GO:0006508">
    <property type="term" value="P:proteolysis"/>
    <property type="evidence" value="ECO:0007669"/>
    <property type="project" value="UniProtKB-KW"/>
</dbReference>
<keyword evidence="6 8" id="KW-1015">Disulfide bond</keyword>
<feature type="active site" evidence="8">
    <location>
        <position position="194"/>
    </location>
</feature>
<feature type="domain" description="CUB" evidence="10">
    <location>
        <begin position="337"/>
        <end position="449"/>
    </location>
</feature>
<gene>
    <name evidence="13" type="primary">LOC110976368</name>
</gene>
<proteinExistence type="predicted"/>
<comment type="caution">
    <text evidence="7">Lacks conserved residue(s) required for the propagation of feature annotation.</text>
</comment>
<dbReference type="PROSITE" id="PS51864">
    <property type="entry name" value="ASTACIN"/>
    <property type="match status" value="1"/>
</dbReference>
<evidence type="ECO:0000256" key="5">
    <source>
        <dbReference type="ARBA" id="ARBA00023049"/>
    </source>
</evidence>
<keyword evidence="4 8" id="KW-0862">Zinc</keyword>
<dbReference type="GO" id="GO:0004222">
    <property type="term" value="F:metalloendopeptidase activity"/>
    <property type="evidence" value="ECO:0007669"/>
    <property type="project" value="UniProtKB-UniRule"/>
</dbReference>
<dbReference type="PROSITE" id="PS01180">
    <property type="entry name" value="CUB"/>
    <property type="match status" value="1"/>
</dbReference>
<comment type="cofactor">
    <cofactor evidence="8 9">
        <name>Zn(2+)</name>
        <dbReference type="ChEBI" id="CHEBI:29105"/>
    </cofactor>
    <text evidence="8 9">Binds 1 zinc ion per subunit.</text>
</comment>
<dbReference type="InterPro" id="IPR001506">
    <property type="entry name" value="Peptidase_M12A"/>
</dbReference>
<dbReference type="SUPFAM" id="SSF55486">
    <property type="entry name" value="Metalloproteases ('zincins'), catalytic domain"/>
    <property type="match status" value="1"/>
</dbReference>
<evidence type="ECO:0000256" key="1">
    <source>
        <dbReference type="ARBA" id="ARBA00022670"/>
    </source>
</evidence>
<evidence type="ECO:0000256" key="3">
    <source>
        <dbReference type="ARBA" id="ARBA00022801"/>
    </source>
</evidence>
<reference evidence="13" key="1">
    <citation type="submission" date="2025-08" db="UniProtKB">
        <authorList>
            <consortium name="RefSeq"/>
        </authorList>
    </citation>
    <scope>IDENTIFICATION</scope>
</reference>
<feature type="binding site" evidence="8">
    <location>
        <position position="193"/>
    </location>
    <ligand>
        <name>Zn(2+)</name>
        <dbReference type="ChEBI" id="CHEBI:29105"/>
        <note>catalytic</note>
    </ligand>
</feature>
<feature type="binding site" evidence="8">
    <location>
        <position position="203"/>
    </location>
    <ligand>
        <name>Zn(2+)</name>
        <dbReference type="ChEBI" id="CHEBI:29105"/>
        <note>catalytic</note>
    </ligand>
</feature>
<dbReference type="InterPro" id="IPR035914">
    <property type="entry name" value="Sperma_CUB_dom_sf"/>
</dbReference>
<feature type="binding site" evidence="8">
    <location>
        <position position="197"/>
    </location>
    <ligand>
        <name>Zn(2+)</name>
        <dbReference type="ChEBI" id="CHEBI:29105"/>
        <note>catalytic</note>
    </ligand>
</feature>
<dbReference type="SMART" id="SM00235">
    <property type="entry name" value="ZnMc"/>
    <property type="match status" value="1"/>
</dbReference>
<dbReference type="SMART" id="SM00042">
    <property type="entry name" value="CUB"/>
    <property type="match status" value="1"/>
</dbReference>
<evidence type="ECO:0000256" key="9">
    <source>
        <dbReference type="RuleBase" id="RU361183"/>
    </source>
</evidence>
<dbReference type="PANTHER" id="PTHR10127">
    <property type="entry name" value="DISCOIDIN, CUB, EGF, LAMININ , AND ZINC METALLOPROTEASE DOMAIN CONTAINING"/>
    <property type="match status" value="1"/>
</dbReference>
<dbReference type="EC" id="3.4.24.-" evidence="9"/>
<dbReference type="GO" id="GO:0008270">
    <property type="term" value="F:zinc ion binding"/>
    <property type="evidence" value="ECO:0007669"/>
    <property type="project" value="UniProtKB-UniRule"/>
</dbReference>
<keyword evidence="12" id="KW-1185">Reference proteome</keyword>
<evidence type="ECO:0000313" key="12">
    <source>
        <dbReference type="Proteomes" id="UP000694845"/>
    </source>
</evidence>
<dbReference type="Pfam" id="PF00431">
    <property type="entry name" value="CUB"/>
    <property type="match status" value="1"/>
</dbReference>
<accession>A0A8B7XWK9</accession>
<dbReference type="InterPro" id="IPR034035">
    <property type="entry name" value="Astacin-like_dom"/>
</dbReference>
<keyword evidence="5 8" id="KW-0482">Metalloprotease</keyword>
<dbReference type="RefSeq" id="XP_022085259.1">
    <property type="nucleotide sequence ID" value="XM_022229567.1"/>
</dbReference>
<dbReference type="Proteomes" id="UP000694845">
    <property type="component" value="Unplaced"/>
</dbReference>
<protein>
    <recommendedName>
        <fullName evidence="9">Metalloendopeptidase</fullName>
        <ecNumber evidence="9">3.4.24.-</ecNumber>
    </recommendedName>
</protein>
<evidence type="ECO:0000256" key="7">
    <source>
        <dbReference type="PROSITE-ProRule" id="PRU00059"/>
    </source>
</evidence>
<dbReference type="Gene3D" id="3.40.390.10">
    <property type="entry name" value="Collagenase (Catalytic Domain)"/>
    <property type="match status" value="1"/>
</dbReference>
<organism evidence="12 13">
    <name type="scientific">Acanthaster planci</name>
    <name type="common">Crown-of-thorns starfish</name>
    <dbReference type="NCBI Taxonomy" id="133434"/>
    <lineage>
        <taxon>Eukaryota</taxon>
        <taxon>Metazoa</taxon>
        <taxon>Echinodermata</taxon>
        <taxon>Eleutherozoa</taxon>
        <taxon>Asterozoa</taxon>
        <taxon>Asteroidea</taxon>
        <taxon>Valvatacea</taxon>
        <taxon>Valvatida</taxon>
        <taxon>Acanthasteridae</taxon>
        <taxon>Acanthaster</taxon>
    </lineage>
</organism>
<evidence type="ECO:0000259" key="10">
    <source>
        <dbReference type="PROSITE" id="PS01180"/>
    </source>
</evidence>
<dbReference type="GeneID" id="110976368"/>
<dbReference type="PANTHER" id="PTHR10127:SF850">
    <property type="entry name" value="METALLOENDOPEPTIDASE"/>
    <property type="match status" value="1"/>
</dbReference>
<dbReference type="OrthoDB" id="291007at2759"/>